<reference evidence="2 3" key="1">
    <citation type="journal article" date="2009" name="PLoS Genet.">
        <title>The genome of Nectria haematococca: contribution of supernumerary chromosomes to gene expansion.</title>
        <authorList>
            <person name="Coleman J.J."/>
            <person name="Rounsley S.D."/>
            <person name="Rodriguez-Carres M."/>
            <person name="Kuo A."/>
            <person name="Wasmann C.C."/>
            <person name="Grimwood J."/>
            <person name="Schmutz J."/>
            <person name="Taga M."/>
            <person name="White G.J."/>
            <person name="Zhou S."/>
            <person name="Schwartz D.C."/>
            <person name="Freitag M."/>
            <person name="Ma L.J."/>
            <person name="Danchin E.G."/>
            <person name="Henrissat B."/>
            <person name="Coutinho P.M."/>
            <person name="Nelson D.R."/>
            <person name="Straney D."/>
            <person name="Napoli C.A."/>
            <person name="Barker B.M."/>
            <person name="Gribskov M."/>
            <person name="Rep M."/>
            <person name="Kroken S."/>
            <person name="Molnar I."/>
            <person name="Rensing C."/>
            <person name="Kennell J.C."/>
            <person name="Zamora J."/>
            <person name="Farman M.L."/>
            <person name="Selker E.U."/>
            <person name="Salamov A."/>
            <person name="Shapiro H."/>
            <person name="Pangilinan J."/>
            <person name="Lindquist E."/>
            <person name="Lamers C."/>
            <person name="Grigoriev I.V."/>
            <person name="Geiser D.M."/>
            <person name="Covert S.F."/>
            <person name="Temporini E."/>
            <person name="Vanetten H.D."/>
        </authorList>
    </citation>
    <scope>NUCLEOTIDE SEQUENCE [LARGE SCALE GENOMIC DNA]</scope>
    <source>
        <strain evidence="3">ATCC MYA-4622 / CBS 123669 / FGSC 9596 / NRRL 45880 / 77-13-4</strain>
    </source>
</reference>
<gene>
    <name evidence="2" type="ORF">NECHADRAFT_83425</name>
</gene>
<proteinExistence type="predicted"/>
<protein>
    <submittedName>
        <fullName evidence="2">Uncharacterized protein</fullName>
    </submittedName>
</protein>
<dbReference type="KEGG" id="nhe:NECHADRAFT_83425"/>
<evidence type="ECO:0000256" key="1">
    <source>
        <dbReference type="SAM" id="MobiDB-lite"/>
    </source>
</evidence>
<organism evidence="2 3">
    <name type="scientific">Fusarium vanettenii (strain ATCC MYA-4622 / CBS 123669 / FGSC 9596 / NRRL 45880 / 77-13-4)</name>
    <name type="common">Fusarium solani subsp. pisi</name>
    <dbReference type="NCBI Taxonomy" id="660122"/>
    <lineage>
        <taxon>Eukaryota</taxon>
        <taxon>Fungi</taxon>
        <taxon>Dikarya</taxon>
        <taxon>Ascomycota</taxon>
        <taxon>Pezizomycotina</taxon>
        <taxon>Sordariomycetes</taxon>
        <taxon>Hypocreomycetidae</taxon>
        <taxon>Hypocreales</taxon>
        <taxon>Nectriaceae</taxon>
        <taxon>Fusarium</taxon>
        <taxon>Fusarium solani species complex</taxon>
        <taxon>Fusarium vanettenii</taxon>
    </lineage>
</organism>
<name>C7Z3Z7_FUSV7</name>
<evidence type="ECO:0000313" key="2">
    <source>
        <dbReference type="EMBL" id="EEU41393.1"/>
    </source>
</evidence>
<keyword evidence="3" id="KW-1185">Reference proteome</keyword>
<accession>C7Z3Z7</accession>
<feature type="region of interest" description="Disordered" evidence="1">
    <location>
        <begin position="1"/>
        <end position="30"/>
    </location>
</feature>
<evidence type="ECO:0000313" key="3">
    <source>
        <dbReference type="Proteomes" id="UP000005206"/>
    </source>
</evidence>
<dbReference type="OrthoDB" id="10378270at2759"/>
<sequence length="181" mass="19553">MTAEPSSKTTHGAINWGSKSASANNGSTAKDLEVGSIGPRVKRICISLNRSSKGWHYLEPHTRLWCPLQLERNPPTTFAEQQRETGVNKRSNNAPGHMASKLTVDPRVDVGQRHSDAPHSAVFFAASEAVFLIVVEVEQMAGPWDALWSRVTGGHSMAAQVSPASRGRFLGSEFCGSTAEL</sequence>
<dbReference type="RefSeq" id="XP_003047106.1">
    <property type="nucleotide sequence ID" value="XM_003047060.1"/>
</dbReference>
<dbReference type="AlphaFoldDB" id="C7Z3Z7"/>
<feature type="compositionally biased region" description="Polar residues" evidence="1">
    <location>
        <begin position="1"/>
        <end position="28"/>
    </location>
</feature>
<dbReference type="VEuPathDB" id="FungiDB:NECHADRAFT_83425"/>
<dbReference type="EMBL" id="GG698909">
    <property type="protein sequence ID" value="EEU41393.1"/>
    <property type="molecule type" value="Genomic_DNA"/>
</dbReference>
<dbReference type="HOGENOM" id="CLU_1489385_0_0_1"/>
<dbReference type="GeneID" id="9675591"/>
<dbReference type="InParanoid" id="C7Z3Z7"/>
<dbReference type="Proteomes" id="UP000005206">
    <property type="component" value="Chromosome 8"/>
</dbReference>